<keyword evidence="1" id="KW-0472">Membrane</keyword>
<feature type="transmembrane region" description="Helical" evidence="1">
    <location>
        <begin position="166"/>
        <end position="184"/>
    </location>
</feature>
<feature type="transmembrane region" description="Helical" evidence="1">
    <location>
        <begin position="191"/>
        <end position="211"/>
    </location>
</feature>
<feature type="domain" description="CAAX prenyl protease 2/Lysostaphin resistance protein A-like" evidence="2">
    <location>
        <begin position="110"/>
        <end position="203"/>
    </location>
</feature>
<evidence type="ECO:0000313" key="3">
    <source>
        <dbReference type="EMBL" id="KZS42415.1"/>
    </source>
</evidence>
<comment type="caution">
    <text evidence="3">The sequence shown here is derived from an EMBL/GenBank/DDBJ whole genome shotgun (WGS) entry which is preliminary data.</text>
</comment>
<feature type="transmembrane region" description="Helical" evidence="1">
    <location>
        <begin position="136"/>
        <end position="160"/>
    </location>
</feature>
<protein>
    <recommendedName>
        <fullName evidence="2">CAAX prenyl protease 2/Lysostaphin resistance protein A-like domain-containing protein</fullName>
    </recommendedName>
</protein>
<reference evidence="3 4" key="1">
    <citation type="submission" date="2016-01" db="EMBL/GenBank/DDBJ databases">
        <title>The draft genome sequence of Aquimarina sp. RZW4-3-2.</title>
        <authorList>
            <person name="Wang Y."/>
        </authorList>
    </citation>
    <scope>NUCLEOTIDE SEQUENCE [LARGE SCALE GENOMIC DNA]</scope>
    <source>
        <strain evidence="3 4">RZW4-3-2</strain>
    </source>
</reference>
<dbReference type="Pfam" id="PF02517">
    <property type="entry name" value="Rce1-like"/>
    <property type="match status" value="1"/>
</dbReference>
<feature type="transmembrane region" description="Helical" evidence="1">
    <location>
        <begin position="12"/>
        <end position="28"/>
    </location>
</feature>
<feature type="transmembrane region" description="Helical" evidence="1">
    <location>
        <begin position="70"/>
        <end position="91"/>
    </location>
</feature>
<keyword evidence="4" id="KW-1185">Reference proteome</keyword>
<dbReference type="OrthoDB" id="9807747at2"/>
<proteinExistence type="predicted"/>
<dbReference type="GO" id="GO:0004175">
    <property type="term" value="F:endopeptidase activity"/>
    <property type="evidence" value="ECO:0007669"/>
    <property type="project" value="UniProtKB-ARBA"/>
</dbReference>
<dbReference type="STRING" id="1642818.AWE51_02940"/>
<keyword evidence="1" id="KW-1133">Transmembrane helix</keyword>
<dbReference type="GO" id="GO:0080120">
    <property type="term" value="P:CAAX-box protein maturation"/>
    <property type="evidence" value="ECO:0007669"/>
    <property type="project" value="UniProtKB-ARBA"/>
</dbReference>
<dbReference type="Proteomes" id="UP000076715">
    <property type="component" value="Unassembled WGS sequence"/>
</dbReference>
<evidence type="ECO:0000259" key="2">
    <source>
        <dbReference type="Pfam" id="PF02517"/>
    </source>
</evidence>
<name>A0A163CHF5_9FLAO</name>
<dbReference type="EMBL" id="LQRT01000002">
    <property type="protein sequence ID" value="KZS42415.1"/>
    <property type="molecule type" value="Genomic_DNA"/>
</dbReference>
<keyword evidence="1" id="KW-0812">Transmembrane</keyword>
<evidence type="ECO:0000256" key="1">
    <source>
        <dbReference type="SAM" id="Phobius"/>
    </source>
</evidence>
<organism evidence="3 4">
    <name type="scientific">Aquimarina aggregata</name>
    <dbReference type="NCBI Taxonomy" id="1642818"/>
    <lineage>
        <taxon>Bacteria</taxon>
        <taxon>Pseudomonadati</taxon>
        <taxon>Bacteroidota</taxon>
        <taxon>Flavobacteriia</taxon>
        <taxon>Flavobacteriales</taxon>
        <taxon>Flavobacteriaceae</taxon>
        <taxon>Aquimarina</taxon>
    </lineage>
</organism>
<accession>A0A163CHF5</accession>
<dbReference type="InterPro" id="IPR003675">
    <property type="entry name" value="Rce1/LyrA-like_dom"/>
</dbReference>
<dbReference type="RefSeq" id="WP_066310102.1">
    <property type="nucleotide sequence ID" value="NZ_CANLSS010000001.1"/>
</dbReference>
<dbReference type="AlphaFoldDB" id="A0A163CHF5"/>
<gene>
    <name evidence="3" type="ORF">AWE51_02940</name>
</gene>
<evidence type="ECO:0000313" key="4">
    <source>
        <dbReference type="Proteomes" id="UP000076715"/>
    </source>
</evidence>
<feature type="transmembrane region" description="Helical" evidence="1">
    <location>
        <begin position="106"/>
        <end position="124"/>
    </location>
</feature>
<feature type="transmembrane region" description="Helical" evidence="1">
    <location>
        <begin position="34"/>
        <end position="50"/>
    </location>
</feature>
<sequence>MKDKIFTILSKKHIVVLTMLLTPLFGFIDRNLVFFSALGVAFLILWGSNFKWSDFGFGKRITTNMTLKSFLIALFLVFIFYTIEAFLEIYFGKIDISSLDDLRGDIVNYSITLIIVWIFAAFGEEFLFRGYYMKRLAILFGNGNKAWLFSAIIVSIYFGISHSYQGLAGIIGITLWHFCVSLIFYKDKENLISAILIHGFYDTIGLTLLFFSQERLIYDWVLQLV</sequence>